<dbReference type="InterPro" id="IPR001734">
    <property type="entry name" value="Na/solute_symporter"/>
</dbReference>
<evidence type="ECO:0008006" key="14">
    <source>
        <dbReference type="Google" id="ProtNLM"/>
    </source>
</evidence>
<dbReference type="AlphaFoldDB" id="A0A381VXA0"/>
<keyword evidence="7 12" id="KW-1133">Transmembrane helix</keyword>
<evidence type="ECO:0000256" key="10">
    <source>
        <dbReference type="ARBA" id="ARBA00023136"/>
    </source>
</evidence>
<dbReference type="PROSITE" id="PS00456">
    <property type="entry name" value="NA_SOLUT_SYMP_1"/>
    <property type="match status" value="1"/>
</dbReference>
<evidence type="ECO:0000256" key="8">
    <source>
        <dbReference type="ARBA" id="ARBA00023053"/>
    </source>
</evidence>
<evidence type="ECO:0000256" key="9">
    <source>
        <dbReference type="ARBA" id="ARBA00023065"/>
    </source>
</evidence>
<feature type="transmembrane region" description="Helical" evidence="12">
    <location>
        <begin position="383"/>
        <end position="406"/>
    </location>
</feature>
<dbReference type="EMBL" id="UINC01010049">
    <property type="protein sequence ID" value="SVA44852.1"/>
    <property type="molecule type" value="Genomic_DNA"/>
</dbReference>
<evidence type="ECO:0000256" key="4">
    <source>
        <dbReference type="ARBA" id="ARBA00022475"/>
    </source>
</evidence>
<keyword evidence="5 12" id="KW-0812">Transmembrane</keyword>
<feature type="transmembrane region" description="Helical" evidence="12">
    <location>
        <begin position="437"/>
        <end position="454"/>
    </location>
</feature>
<keyword evidence="10 12" id="KW-0472">Membrane</keyword>
<dbReference type="GO" id="GO:0005886">
    <property type="term" value="C:plasma membrane"/>
    <property type="evidence" value="ECO:0007669"/>
    <property type="project" value="UniProtKB-SubCell"/>
</dbReference>
<evidence type="ECO:0000256" key="12">
    <source>
        <dbReference type="SAM" id="Phobius"/>
    </source>
</evidence>
<keyword evidence="11" id="KW-0739">Sodium transport</keyword>
<evidence type="ECO:0000256" key="3">
    <source>
        <dbReference type="ARBA" id="ARBA00022448"/>
    </source>
</evidence>
<keyword evidence="9" id="KW-0406">Ion transport</keyword>
<evidence type="ECO:0000313" key="13">
    <source>
        <dbReference type="EMBL" id="SVA44852.1"/>
    </source>
</evidence>
<feature type="transmembrane region" description="Helical" evidence="12">
    <location>
        <begin position="6"/>
        <end position="23"/>
    </location>
</feature>
<comment type="subcellular location">
    <subcellularLocation>
        <location evidence="1">Cell membrane</location>
        <topology evidence="1">Multi-pass membrane protein</topology>
    </subcellularLocation>
</comment>
<feature type="transmembrane region" description="Helical" evidence="12">
    <location>
        <begin position="309"/>
        <end position="339"/>
    </location>
</feature>
<dbReference type="InterPro" id="IPR050277">
    <property type="entry name" value="Sodium:Solute_Symporter"/>
</dbReference>
<evidence type="ECO:0000256" key="1">
    <source>
        <dbReference type="ARBA" id="ARBA00004651"/>
    </source>
</evidence>
<dbReference type="PANTHER" id="PTHR48086:SF3">
    <property type="entry name" value="SODIUM_PROLINE SYMPORTER"/>
    <property type="match status" value="1"/>
</dbReference>
<keyword evidence="3" id="KW-0813">Transport</keyword>
<evidence type="ECO:0000256" key="7">
    <source>
        <dbReference type="ARBA" id="ARBA00022989"/>
    </source>
</evidence>
<feature type="transmembrane region" description="Helical" evidence="12">
    <location>
        <begin position="116"/>
        <end position="135"/>
    </location>
</feature>
<feature type="transmembrane region" description="Helical" evidence="12">
    <location>
        <begin position="44"/>
        <end position="67"/>
    </location>
</feature>
<comment type="similarity">
    <text evidence="2">Belongs to the sodium:solute symporter (SSF) (TC 2.A.21) family.</text>
</comment>
<feature type="transmembrane region" description="Helical" evidence="12">
    <location>
        <begin position="73"/>
        <end position="96"/>
    </location>
</feature>
<feature type="transmembrane region" description="Helical" evidence="12">
    <location>
        <begin position="413"/>
        <end position="431"/>
    </location>
</feature>
<sequence>MTLERIILAIYLLACMFIGLIVSKRALVSDDDYWVGGRRIGISMNALAIMAALASGGSIIGVMGLAYSNGIPFALSLFSGAVIGFPLASILVANPLRNFGKYTITDFLVFRFPHPIIRIGVPVIIVFSFTIYIIAQLKAAGITAESLLGFPYHQGVILFTVVFIIYVSFGGMLAVTWTDMFQGALMVVIVLGTAFYLTLNNDLTVAPLIEATNRSSNLGLLKQQSITSYIGSFVIWAAAISVVPHIVMRIYSSKDSYSAKLSLNVAILLYSVMILSSLLIIVPMGKILFPGLDDADMVFLRVVESSFPPLVRGLAVAAVIAAVMSTTDALLLACSSAVAHDLLGYFLPNLKERVKSRIRVYSTWLIGLLAMAFAFNPPALITIFYSSAIGILCAGLFVPTIAGIWWKQANTTAGICAFLFGIATYIIIQFFPGAPPLSAILIALPASVVGLILGNQFGGRVSDSIIESMSKLHV</sequence>
<dbReference type="InterPro" id="IPR018212">
    <property type="entry name" value="Na/solute_symporter_CS"/>
</dbReference>
<evidence type="ECO:0000256" key="11">
    <source>
        <dbReference type="ARBA" id="ARBA00023201"/>
    </source>
</evidence>
<feature type="transmembrane region" description="Helical" evidence="12">
    <location>
        <begin position="360"/>
        <end position="377"/>
    </location>
</feature>
<keyword evidence="6" id="KW-0769">Symport</keyword>
<dbReference type="GO" id="GO:0015293">
    <property type="term" value="F:symporter activity"/>
    <property type="evidence" value="ECO:0007669"/>
    <property type="project" value="UniProtKB-KW"/>
</dbReference>
<keyword evidence="8" id="KW-0915">Sodium</keyword>
<dbReference type="PROSITE" id="PS50283">
    <property type="entry name" value="NA_SOLUT_SYMP_3"/>
    <property type="match status" value="1"/>
</dbReference>
<evidence type="ECO:0000256" key="5">
    <source>
        <dbReference type="ARBA" id="ARBA00022692"/>
    </source>
</evidence>
<dbReference type="InterPro" id="IPR038377">
    <property type="entry name" value="Na/Glc_symporter_sf"/>
</dbReference>
<accession>A0A381VXA0</accession>
<protein>
    <recommendedName>
        <fullName evidence="14">Sodium:solute symporter family protein</fullName>
    </recommendedName>
</protein>
<organism evidence="13">
    <name type="scientific">marine metagenome</name>
    <dbReference type="NCBI Taxonomy" id="408172"/>
    <lineage>
        <taxon>unclassified sequences</taxon>
        <taxon>metagenomes</taxon>
        <taxon>ecological metagenomes</taxon>
    </lineage>
</organism>
<feature type="transmembrane region" description="Helical" evidence="12">
    <location>
        <begin position="229"/>
        <end position="251"/>
    </location>
</feature>
<feature type="transmembrane region" description="Helical" evidence="12">
    <location>
        <begin position="184"/>
        <end position="209"/>
    </location>
</feature>
<name>A0A381VXA0_9ZZZZ</name>
<dbReference type="CDD" id="cd10322">
    <property type="entry name" value="SLC5sbd"/>
    <property type="match status" value="1"/>
</dbReference>
<gene>
    <name evidence="13" type="ORF">METZ01_LOCUS97706</name>
</gene>
<evidence type="ECO:0000256" key="2">
    <source>
        <dbReference type="ARBA" id="ARBA00006434"/>
    </source>
</evidence>
<dbReference type="Gene3D" id="1.20.1730.10">
    <property type="entry name" value="Sodium/glucose cotransporter"/>
    <property type="match status" value="1"/>
</dbReference>
<reference evidence="13" key="1">
    <citation type="submission" date="2018-05" db="EMBL/GenBank/DDBJ databases">
        <authorList>
            <person name="Lanie J.A."/>
            <person name="Ng W.-L."/>
            <person name="Kazmierczak K.M."/>
            <person name="Andrzejewski T.M."/>
            <person name="Davidsen T.M."/>
            <person name="Wayne K.J."/>
            <person name="Tettelin H."/>
            <person name="Glass J.I."/>
            <person name="Rusch D."/>
            <person name="Podicherti R."/>
            <person name="Tsui H.-C.T."/>
            <person name="Winkler M.E."/>
        </authorList>
    </citation>
    <scope>NUCLEOTIDE SEQUENCE</scope>
</reference>
<dbReference type="GO" id="GO:0006814">
    <property type="term" value="P:sodium ion transport"/>
    <property type="evidence" value="ECO:0007669"/>
    <property type="project" value="UniProtKB-KW"/>
</dbReference>
<dbReference type="GO" id="GO:0046942">
    <property type="term" value="P:carboxylic acid transport"/>
    <property type="evidence" value="ECO:0007669"/>
    <property type="project" value="UniProtKB-ARBA"/>
</dbReference>
<proteinExistence type="inferred from homology"/>
<dbReference type="Pfam" id="PF00474">
    <property type="entry name" value="SSF"/>
    <property type="match status" value="1"/>
</dbReference>
<feature type="transmembrane region" description="Helical" evidence="12">
    <location>
        <begin position="263"/>
        <end position="289"/>
    </location>
</feature>
<keyword evidence="4" id="KW-1003">Cell membrane</keyword>
<evidence type="ECO:0000256" key="6">
    <source>
        <dbReference type="ARBA" id="ARBA00022847"/>
    </source>
</evidence>
<feature type="transmembrane region" description="Helical" evidence="12">
    <location>
        <begin position="155"/>
        <end position="177"/>
    </location>
</feature>
<dbReference type="PANTHER" id="PTHR48086">
    <property type="entry name" value="SODIUM/PROLINE SYMPORTER-RELATED"/>
    <property type="match status" value="1"/>
</dbReference>